<organism evidence="2 3">
    <name type="scientific">Microbacterium psychrotolerans</name>
    <dbReference type="NCBI Taxonomy" id="3068321"/>
    <lineage>
        <taxon>Bacteria</taxon>
        <taxon>Bacillati</taxon>
        <taxon>Actinomycetota</taxon>
        <taxon>Actinomycetes</taxon>
        <taxon>Micrococcales</taxon>
        <taxon>Microbacteriaceae</taxon>
        <taxon>Microbacterium</taxon>
    </lineage>
</organism>
<evidence type="ECO:0000259" key="1">
    <source>
        <dbReference type="SMART" id="SM00871"/>
    </source>
</evidence>
<dbReference type="InterPro" id="IPR011256">
    <property type="entry name" value="Reg_factor_effector_dom_sf"/>
</dbReference>
<dbReference type="SMART" id="SM00871">
    <property type="entry name" value="AraC_E_bind"/>
    <property type="match status" value="1"/>
</dbReference>
<dbReference type="Pfam" id="PF06445">
    <property type="entry name" value="GyrI-like"/>
    <property type="match status" value="1"/>
</dbReference>
<proteinExistence type="predicted"/>
<feature type="domain" description="AraC effector-binding" evidence="1">
    <location>
        <begin position="5"/>
        <end position="161"/>
    </location>
</feature>
<dbReference type="Proteomes" id="UP001235133">
    <property type="component" value="Unassembled WGS sequence"/>
</dbReference>
<dbReference type="Gene3D" id="3.20.80.10">
    <property type="entry name" value="Regulatory factor, effector binding domain"/>
    <property type="match status" value="1"/>
</dbReference>
<dbReference type="EMBL" id="JAVFWO010000004">
    <property type="protein sequence ID" value="MDQ7879266.1"/>
    <property type="molecule type" value="Genomic_DNA"/>
</dbReference>
<name>A0ABU0Z5Z1_9MICO</name>
<comment type="caution">
    <text evidence="2">The sequence shown here is derived from an EMBL/GenBank/DDBJ whole genome shotgun (WGS) entry which is preliminary data.</text>
</comment>
<dbReference type="SUPFAM" id="SSF55136">
    <property type="entry name" value="Probable bacterial effector-binding domain"/>
    <property type="match status" value="1"/>
</dbReference>
<evidence type="ECO:0000313" key="2">
    <source>
        <dbReference type="EMBL" id="MDQ7879266.1"/>
    </source>
</evidence>
<evidence type="ECO:0000313" key="3">
    <source>
        <dbReference type="Proteomes" id="UP001235133"/>
    </source>
</evidence>
<reference evidence="2 3" key="1">
    <citation type="submission" date="2023-08" db="EMBL/GenBank/DDBJ databases">
        <title>Microbacterium psychrotolerans sp. nov., a psychrotolerant bacterium isolated from soil in Heilongjiang Province, China.</title>
        <authorList>
            <person name="An P."/>
            <person name="Zhao D."/>
            <person name="Xiang H."/>
        </authorList>
    </citation>
    <scope>NUCLEOTIDE SEQUENCE [LARGE SCALE GENOMIC DNA]</scope>
    <source>
        <strain evidence="2 3">QXD-8</strain>
    </source>
</reference>
<dbReference type="InterPro" id="IPR010499">
    <property type="entry name" value="AraC_E-bd"/>
</dbReference>
<sequence length="161" mass="18562">MDVVDGPRIEHRDSRPTLGIRKRTPFRGMLAERDRLLSELIGWMRVNDVEPEGSFYLRLHTVDMAGEMDIEVGTFATAPGDAKVVEGSMPGGEYVVLRYVNHSMRAHRLLFDWAESQQTRFDVEETDAGTSWAGRFEIYVTDPRTEPRKTRWETELAFLTR</sequence>
<protein>
    <submittedName>
        <fullName evidence="2">GyrI-like domain-containing protein</fullName>
    </submittedName>
</protein>
<accession>A0ABU0Z5Z1</accession>
<dbReference type="RefSeq" id="WP_308868882.1">
    <property type="nucleotide sequence ID" value="NZ_JAVFWO010000004.1"/>
</dbReference>
<dbReference type="InterPro" id="IPR029442">
    <property type="entry name" value="GyrI-like"/>
</dbReference>
<gene>
    <name evidence="2" type="ORF">Q9R08_14850</name>
</gene>
<keyword evidence="3" id="KW-1185">Reference proteome</keyword>